<dbReference type="GeneID" id="111083208"/>
<organism evidence="5 6">
    <name type="scientific">Limulus polyphemus</name>
    <name type="common">Atlantic horseshoe crab</name>
    <dbReference type="NCBI Taxonomy" id="6850"/>
    <lineage>
        <taxon>Eukaryota</taxon>
        <taxon>Metazoa</taxon>
        <taxon>Ecdysozoa</taxon>
        <taxon>Arthropoda</taxon>
        <taxon>Chelicerata</taxon>
        <taxon>Merostomata</taxon>
        <taxon>Xiphosura</taxon>
        <taxon>Limulidae</taxon>
        <taxon>Limulus</taxon>
    </lineage>
</organism>
<protein>
    <recommendedName>
        <fullName evidence="2">Proteasome inhibitor PI31 subunit</fullName>
    </recommendedName>
</protein>
<name>A0ABM1RV51_LIMPO</name>
<accession>A0ABM1RV51</accession>
<dbReference type="PANTHER" id="PTHR13266">
    <property type="entry name" value="PROTEASOME INHIBITOR"/>
    <property type="match status" value="1"/>
</dbReference>
<reference evidence="6" key="1">
    <citation type="submission" date="2025-08" db="UniProtKB">
        <authorList>
            <consortium name="RefSeq"/>
        </authorList>
    </citation>
    <scope>IDENTIFICATION</scope>
    <source>
        <tissue evidence="6">Muscle</tissue>
    </source>
</reference>
<keyword evidence="3" id="KW-0647">Proteasome</keyword>
<evidence type="ECO:0000259" key="4">
    <source>
        <dbReference type="Pfam" id="PF11566"/>
    </source>
</evidence>
<dbReference type="PANTHER" id="PTHR13266:SF1">
    <property type="entry name" value="PROTEASOME INHIBITOR PI31 SUBUNIT"/>
    <property type="match status" value="1"/>
</dbReference>
<evidence type="ECO:0000256" key="3">
    <source>
        <dbReference type="ARBA" id="ARBA00022942"/>
    </source>
</evidence>
<evidence type="ECO:0000313" key="5">
    <source>
        <dbReference type="Proteomes" id="UP000694941"/>
    </source>
</evidence>
<dbReference type="Proteomes" id="UP000694941">
    <property type="component" value="Unplaced"/>
</dbReference>
<evidence type="ECO:0000313" key="6">
    <source>
        <dbReference type="RefSeq" id="XP_022235256.1"/>
    </source>
</evidence>
<dbReference type="Gene3D" id="3.40.1000.30">
    <property type="match status" value="1"/>
</dbReference>
<dbReference type="RefSeq" id="XP_022235256.1">
    <property type="nucleotide sequence ID" value="XM_022379548.1"/>
</dbReference>
<dbReference type="InterPro" id="IPR021625">
    <property type="entry name" value="PI31_Prot_N"/>
</dbReference>
<proteinExistence type="inferred from homology"/>
<keyword evidence="5" id="KW-1185">Reference proteome</keyword>
<dbReference type="Pfam" id="PF11566">
    <property type="entry name" value="PI31_Prot_N"/>
    <property type="match status" value="1"/>
</dbReference>
<sequence length="108" mass="11651">MSSVLPGLEILHHQVSSSLTSKEDALVSVIHWMLISGGMKCLGIGDEWPSDEGSASELLPPNWNSNQEAYLLRYKNKSGVGSFLLKVVKVGPSILVNVVVSLFISLSI</sequence>
<evidence type="ECO:0000256" key="1">
    <source>
        <dbReference type="ARBA" id="ARBA00006405"/>
    </source>
</evidence>
<dbReference type="InterPro" id="IPR045128">
    <property type="entry name" value="PI31-like"/>
</dbReference>
<evidence type="ECO:0000256" key="2">
    <source>
        <dbReference type="ARBA" id="ARBA00015575"/>
    </source>
</evidence>
<gene>
    <name evidence="6" type="primary">LOC111083208</name>
</gene>
<feature type="domain" description="PI31 proteasome regulator N-terminal" evidence="4">
    <location>
        <begin position="16"/>
        <end position="99"/>
    </location>
</feature>
<comment type="similarity">
    <text evidence="1">Belongs to the proteasome inhibitor PI31 family.</text>
</comment>